<protein>
    <submittedName>
        <fullName evidence="4">Membrane protein YdbS with pleckstrin-like domain</fullName>
    </submittedName>
</protein>
<comment type="caution">
    <text evidence="4">The sequence shown here is derived from an EMBL/GenBank/DDBJ whole genome shotgun (WGS) entry which is preliminary data.</text>
</comment>
<feature type="transmembrane region" description="Helical" evidence="2">
    <location>
        <begin position="30"/>
        <end position="55"/>
    </location>
</feature>
<feature type="compositionally biased region" description="Pro residues" evidence="1">
    <location>
        <begin position="155"/>
        <end position="178"/>
    </location>
</feature>
<keyword evidence="5" id="KW-1185">Reference proteome</keyword>
<keyword evidence="2" id="KW-0472">Membrane</keyword>
<evidence type="ECO:0000256" key="2">
    <source>
        <dbReference type="SAM" id="Phobius"/>
    </source>
</evidence>
<proteinExistence type="predicted"/>
<evidence type="ECO:0000256" key="1">
    <source>
        <dbReference type="SAM" id="MobiDB-lite"/>
    </source>
</evidence>
<accession>A0A7X0DME6</accession>
<feature type="region of interest" description="Disordered" evidence="1">
    <location>
        <begin position="150"/>
        <end position="227"/>
    </location>
</feature>
<evidence type="ECO:0000259" key="3">
    <source>
        <dbReference type="Pfam" id="PF03703"/>
    </source>
</evidence>
<sequence length="227" mass="24938">MASYVRESLLDGEKILYEGAVSLWAILPKLLAGLLLLPLFGYGLVLWMSASVYYSSTELCVTNRRVVARLGLVRRRTVEFHIAKVESVRIEQGLWGRLFNFGTITVTGASEAGEAVKGIENPVAFRRALLQVQEIVLRRSGAAVAPARARLEELPLPPGPPLQKDPAPKRPPAPPQPPVRQVERVQQALGRAEDESWLEEAPARRRPAAFSPAAAAPRRGPEPGEWD</sequence>
<organism evidence="4 5">
    <name type="scientific">Novispirillum itersonii</name>
    <name type="common">Aquaspirillum itersonii</name>
    <dbReference type="NCBI Taxonomy" id="189"/>
    <lineage>
        <taxon>Bacteria</taxon>
        <taxon>Pseudomonadati</taxon>
        <taxon>Pseudomonadota</taxon>
        <taxon>Alphaproteobacteria</taxon>
        <taxon>Rhodospirillales</taxon>
        <taxon>Novispirillaceae</taxon>
        <taxon>Novispirillum</taxon>
    </lineage>
</organism>
<dbReference type="PANTHER" id="PTHR37938">
    <property type="entry name" value="BLL0215 PROTEIN"/>
    <property type="match status" value="1"/>
</dbReference>
<dbReference type="InterPro" id="IPR005182">
    <property type="entry name" value="YdbS-like_PH"/>
</dbReference>
<dbReference type="Pfam" id="PF03703">
    <property type="entry name" value="bPH_2"/>
    <property type="match status" value="1"/>
</dbReference>
<dbReference type="PANTHER" id="PTHR37938:SF1">
    <property type="entry name" value="BLL0215 PROTEIN"/>
    <property type="match status" value="1"/>
</dbReference>
<dbReference type="AlphaFoldDB" id="A0A7X0DME6"/>
<dbReference type="Proteomes" id="UP000544872">
    <property type="component" value="Unassembled WGS sequence"/>
</dbReference>
<keyword evidence="2" id="KW-1133">Transmembrane helix</keyword>
<feature type="compositionally biased region" description="Low complexity" evidence="1">
    <location>
        <begin position="208"/>
        <end position="218"/>
    </location>
</feature>
<evidence type="ECO:0000313" key="5">
    <source>
        <dbReference type="Proteomes" id="UP000544872"/>
    </source>
</evidence>
<dbReference type="EMBL" id="JACIIX010000005">
    <property type="protein sequence ID" value="MBB6210214.1"/>
    <property type="molecule type" value="Genomic_DNA"/>
</dbReference>
<feature type="domain" description="YdbS-like PH" evidence="3">
    <location>
        <begin position="54"/>
        <end position="120"/>
    </location>
</feature>
<dbReference type="RefSeq" id="WP_184263056.1">
    <property type="nucleotide sequence ID" value="NZ_JACIIX010000005.1"/>
</dbReference>
<keyword evidence="2" id="KW-0812">Transmembrane</keyword>
<gene>
    <name evidence="4" type="ORF">FHS48_001629</name>
</gene>
<name>A0A7X0DME6_NOVIT</name>
<evidence type="ECO:0000313" key="4">
    <source>
        <dbReference type="EMBL" id="MBB6210214.1"/>
    </source>
</evidence>
<reference evidence="4 5" key="1">
    <citation type="submission" date="2020-08" db="EMBL/GenBank/DDBJ databases">
        <title>Genomic Encyclopedia of Type Strains, Phase IV (KMG-IV): sequencing the most valuable type-strain genomes for metagenomic binning, comparative biology and taxonomic classification.</title>
        <authorList>
            <person name="Goeker M."/>
        </authorList>
    </citation>
    <scope>NUCLEOTIDE SEQUENCE [LARGE SCALE GENOMIC DNA]</scope>
    <source>
        <strain evidence="4 5">DSM 11590</strain>
    </source>
</reference>